<name>W2VNR7_PHYNI</name>
<feature type="compositionally biased region" description="Low complexity" evidence="1">
    <location>
        <begin position="56"/>
        <end position="76"/>
    </location>
</feature>
<evidence type="ECO:0000313" key="2">
    <source>
        <dbReference type="EMBL" id="ETP00002.1"/>
    </source>
</evidence>
<sequence length="76" mass="8708">MVDTSFEIDELEYWAEKYLVIENKPNRDFDLNFSTFEKMLKTTNFESLHLLNDLCSTSSTSSTSSKDPISPTTSES</sequence>
<evidence type="ECO:0000313" key="3">
    <source>
        <dbReference type="Proteomes" id="UP000018958"/>
    </source>
</evidence>
<feature type="region of interest" description="Disordered" evidence="1">
    <location>
        <begin position="55"/>
        <end position="76"/>
    </location>
</feature>
<organism evidence="2 3">
    <name type="scientific">Phytophthora nicotianae CJ01A1</name>
    <dbReference type="NCBI Taxonomy" id="1317063"/>
    <lineage>
        <taxon>Eukaryota</taxon>
        <taxon>Sar</taxon>
        <taxon>Stramenopiles</taxon>
        <taxon>Oomycota</taxon>
        <taxon>Peronosporomycetes</taxon>
        <taxon>Peronosporales</taxon>
        <taxon>Peronosporaceae</taxon>
        <taxon>Phytophthora</taxon>
    </lineage>
</organism>
<proteinExistence type="predicted"/>
<accession>W2VNR7</accession>
<evidence type="ECO:0000256" key="1">
    <source>
        <dbReference type="SAM" id="MobiDB-lite"/>
    </source>
</evidence>
<dbReference type="AlphaFoldDB" id="W2VNR7"/>
<comment type="caution">
    <text evidence="2">The sequence shown here is derived from an EMBL/GenBank/DDBJ whole genome shotgun (WGS) entry which is preliminary data.</text>
</comment>
<dbReference type="EMBL" id="ANIX01004825">
    <property type="protein sequence ID" value="ETP00002.1"/>
    <property type="molecule type" value="Genomic_DNA"/>
</dbReference>
<dbReference type="Proteomes" id="UP000018958">
    <property type="component" value="Unassembled WGS sequence"/>
</dbReference>
<protein>
    <submittedName>
        <fullName evidence="2">Uncharacterized protein</fullName>
    </submittedName>
</protein>
<gene>
    <name evidence="2" type="ORF">F441_22573</name>
</gene>
<reference evidence="2 3" key="1">
    <citation type="submission" date="2013-11" db="EMBL/GenBank/DDBJ databases">
        <title>The Genome Sequence of Phytophthora parasitica CJ01A1.</title>
        <authorList>
            <consortium name="The Broad Institute Genomics Platform"/>
            <person name="Russ C."/>
            <person name="Tyler B."/>
            <person name="Panabieres F."/>
            <person name="Shan W."/>
            <person name="Tripathy S."/>
            <person name="Grunwald N."/>
            <person name="Machado M."/>
            <person name="Johnson C.S."/>
            <person name="Walker B."/>
            <person name="Young S.K."/>
            <person name="Zeng Q."/>
            <person name="Gargeya S."/>
            <person name="Fitzgerald M."/>
            <person name="Haas B."/>
            <person name="Abouelleil A."/>
            <person name="Allen A.W."/>
            <person name="Alvarado L."/>
            <person name="Arachchi H.M."/>
            <person name="Berlin A.M."/>
            <person name="Chapman S.B."/>
            <person name="Gainer-Dewar J."/>
            <person name="Goldberg J."/>
            <person name="Griggs A."/>
            <person name="Gujja S."/>
            <person name="Hansen M."/>
            <person name="Howarth C."/>
            <person name="Imamovic A."/>
            <person name="Ireland A."/>
            <person name="Larimer J."/>
            <person name="McCowan C."/>
            <person name="Murphy C."/>
            <person name="Pearson M."/>
            <person name="Poon T.W."/>
            <person name="Priest M."/>
            <person name="Roberts A."/>
            <person name="Saif S."/>
            <person name="Shea T."/>
            <person name="Sisk P."/>
            <person name="Sykes S."/>
            <person name="Wortman J."/>
            <person name="Nusbaum C."/>
            <person name="Birren B."/>
        </authorList>
    </citation>
    <scope>NUCLEOTIDE SEQUENCE [LARGE SCALE GENOMIC DNA]</scope>
    <source>
        <strain evidence="2 3">CJ01A1</strain>
    </source>
</reference>